<protein>
    <submittedName>
        <fullName evidence="1">Uncharacterized protein</fullName>
    </submittedName>
</protein>
<proteinExistence type="predicted"/>
<dbReference type="EMBL" id="GGEC01069577">
    <property type="protein sequence ID" value="MBX50061.1"/>
    <property type="molecule type" value="Transcribed_RNA"/>
</dbReference>
<accession>A0A2P2P612</accession>
<name>A0A2P2P612_RHIMU</name>
<organism evidence="1">
    <name type="scientific">Rhizophora mucronata</name>
    <name type="common">Asiatic mangrove</name>
    <dbReference type="NCBI Taxonomy" id="61149"/>
    <lineage>
        <taxon>Eukaryota</taxon>
        <taxon>Viridiplantae</taxon>
        <taxon>Streptophyta</taxon>
        <taxon>Embryophyta</taxon>
        <taxon>Tracheophyta</taxon>
        <taxon>Spermatophyta</taxon>
        <taxon>Magnoliopsida</taxon>
        <taxon>eudicotyledons</taxon>
        <taxon>Gunneridae</taxon>
        <taxon>Pentapetalae</taxon>
        <taxon>rosids</taxon>
        <taxon>fabids</taxon>
        <taxon>Malpighiales</taxon>
        <taxon>Rhizophoraceae</taxon>
        <taxon>Rhizophora</taxon>
    </lineage>
</organism>
<evidence type="ECO:0000313" key="1">
    <source>
        <dbReference type="EMBL" id="MBX50061.1"/>
    </source>
</evidence>
<reference evidence="1" key="1">
    <citation type="submission" date="2018-02" db="EMBL/GenBank/DDBJ databases">
        <title>Rhizophora mucronata_Transcriptome.</title>
        <authorList>
            <person name="Meera S.P."/>
            <person name="Sreeshan A."/>
            <person name="Augustine A."/>
        </authorList>
    </citation>
    <scope>NUCLEOTIDE SEQUENCE</scope>
    <source>
        <tissue evidence="1">Leaf</tissue>
    </source>
</reference>
<dbReference type="AlphaFoldDB" id="A0A2P2P612"/>
<sequence length="25" mass="2949">MERTTYILSYPYLCLAMQASKHKLS</sequence>